<comment type="caution">
    <text evidence="2">The sequence shown here is derived from an EMBL/GenBank/DDBJ whole genome shotgun (WGS) entry which is preliminary data.</text>
</comment>
<evidence type="ECO:0000313" key="2">
    <source>
        <dbReference type="EMBL" id="RYR64265.1"/>
    </source>
</evidence>
<dbReference type="Proteomes" id="UP000289738">
    <property type="component" value="Chromosome A03"/>
</dbReference>
<name>A0A445DM45_ARAHY</name>
<protein>
    <recommendedName>
        <fullName evidence="1">Transposase MuDR plant domain-containing protein</fullName>
    </recommendedName>
</protein>
<dbReference type="EMBL" id="SDMP01000003">
    <property type="protein sequence ID" value="RYR64265.1"/>
    <property type="molecule type" value="Genomic_DNA"/>
</dbReference>
<organism evidence="2 3">
    <name type="scientific">Arachis hypogaea</name>
    <name type="common">Peanut</name>
    <dbReference type="NCBI Taxonomy" id="3818"/>
    <lineage>
        <taxon>Eukaryota</taxon>
        <taxon>Viridiplantae</taxon>
        <taxon>Streptophyta</taxon>
        <taxon>Embryophyta</taxon>
        <taxon>Tracheophyta</taxon>
        <taxon>Spermatophyta</taxon>
        <taxon>Magnoliopsida</taxon>
        <taxon>eudicotyledons</taxon>
        <taxon>Gunneridae</taxon>
        <taxon>Pentapetalae</taxon>
        <taxon>rosids</taxon>
        <taxon>fabids</taxon>
        <taxon>Fabales</taxon>
        <taxon>Fabaceae</taxon>
        <taxon>Papilionoideae</taxon>
        <taxon>50 kb inversion clade</taxon>
        <taxon>dalbergioids sensu lato</taxon>
        <taxon>Dalbergieae</taxon>
        <taxon>Pterocarpus clade</taxon>
        <taxon>Arachis</taxon>
    </lineage>
</organism>
<evidence type="ECO:0000313" key="3">
    <source>
        <dbReference type="Proteomes" id="UP000289738"/>
    </source>
</evidence>
<feature type="domain" description="Transposase MuDR plant" evidence="1">
    <location>
        <begin position="80"/>
        <end position="140"/>
    </location>
</feature>
<reference evidence="2 3" key="1">
    <citation type="submission" date="2019-01" db="EMBL/GenBank/DDBJ databases">
        <title>Sequencing of cultivated peanut Arachis hypogaea provides insights into genome evolution and oil improvement.</title>
        <authorList>
            <person name="Chen X."/>
        </authorList>
    </citation>
    <scope>NUCLEOTIDE SEQUENCE [LARGE SCALE GENOMIC DNA]</scope>
    <source>
        <strain evidence="3">cv. Fuhuasheng</strain>
        <tissue evidence="2">Leaves</tissue>
    </source>
</reference>
<dbReference type="Pfam" id="PF03108">
    <property type="entry name" value="DBD_Tnp_Mut"/>
    <property type="match status" value="1"/>
</dbReference>
<sequence>MIMHLWKTFQMTKLTLDLLGVPGLIFIMPMIRVSEFDSADSWYSLEMKIPPNSEDELDEEDESEKNFPVFRHVARFGELHLEVGIKFNTKWNFKEVTREFTIQERRRIRFKKNDSKKIRAVCKVKKCKWVVYASRDHGNSCWQVKTFLDDHIYPTEDKNRTANRNWVASKLVKKVRKYLNLAL</sequence>
<gene>
    <name evidence="2" type="ORF">Ahy_A03g010396</name>
</gene>
<keyword evidence="3" id="KW-1185">Reference proteome</keyword>
<accession>A0A445DM45</accession>
<proteinExistence type="predicted"/>
<evidence type="ECO:0000259" key="1">
    <source>
        <dbReference type="Pfam" id="PF03108"/>
    </source>
</evidence>
<dbReference type="AlphaFoldDB" id="A0A445DM45"/>
<dbReference type="InterPro" id="IPR004332">
    <property type="entry name" value="Transposase_MuDR"/>
</dbReference>